<evidence type="ECO:0000256" key="4">
    <source>
        <dbReference type="RuleBase" id="RU003495"/>
    </source>
</evidence>
<dbReference type="HAMAP" id="MF_02071">
    <property type="entry name" value="RlpA"/>
    <property type="match status" value="1"/>
</dbReference>
<evidence type="ECO:0000256" key="2">
    <source>
        <dbReference type="ARBA" id="ARBA00023316"/>
    </source>
</evidence>
<keyword evidence="1 3" id="KW-0456">Lyase</keyword>
<dbReference type="Gene3D" id="2.40.40.10">
    <property type="entry name" value="RlpA-like domain"/>
    <property type="match status" value="1"/>
</dbReference>
<dbReference type="EC" id="4.2.2.-" evidence="3"/>
<dbReference type="GO" id="GO:0071555">
    <property type="term" value="P:cell wall organization"/>
    <property type="evidence" value="ECO:0007669"/>
    <property type="project" value="UniProtKB-KW"/>
</dbReference>
<dbReference type="HOGENOM" id="CLU_042923_7_1_10"/>
<dbReference type="SUPFAM" id="SSF50685">
    <property type="entry name" value="Barwin-like endoglucanases"/>
    <property type="match status" value="1"/>
</dbReference>
<dbReference type="STRING" id="518766.Rmar_0114"/>
<dbReference type="RefSeq" id="WP_012842634.1">
    <property type="nucleotide sequence ID" value="NC_013501.1"/>
</dbReference>
<dbReference type="InterPro" id="IPR036908">
    <property type="entry name" value="RlpA-like_sf"/>
</dbReference>
<dbReference type="InterPro" id="IPR034718">
    <property type="entry name" value="RlpA"/>
</dbReference>
<gene>
    <name evidence="3" type="primary">rlpA</name>
    <name evidence="6" type="ordered locus">Rmar_0114</name>
</gene>
<keyword evidence="7" id="KW-1185">Reference proteome</keyword>
<dbReference type="GO" id="GO:0000270">
    <property type="term" value="P:peptidoglycan metabolic process"/>
    <property type="evidence" value="ECO:0007669"/>
    <property type="project" value="UniProtKB-UniRule"/>
</dbReference>
<dbReference type="CDD" id="cd22268">
    <property type="entry name" value="DPBB_RlpA-like"/>
    <property type="match status" value="1"/>
</dbReference>
<name>D0MCR2_RHOM4</name>
<accession>D0MCR2</accession>
<dbReference type="NCBIfam" id="TIGR00413">
    <property type="entry name" value="rlpA"/>
    <property type="match status" value="1"/>
</dbReference>
<evidence type="ECO:0000259" key="5">
    <source>
        <dbReference type="Pfam" id="PF03330"/>
    </source>
</evidence>
<feature type="domain" description="RlpA-like protein double-psi beta-barrel" evidence="5">
    <location>
        <begin position="44"/>
        <end position="133"/>
    </location>
</feature>
<reference evidence="6 7" key="1">
    <citation type="journal article" date="2009" name="Stand. Genomic Sci.">
        <title>Complete genome sequence of Rhodothermus marinus type strain (R-10).</title>
        <authorList>
            <person name="Nolan M."/>
            <person name="Tindall B.J."/>
            <person name="Pomrenke H."/>
            <person name="Lapidus A."/>
            <person name="Copeland A."/>
            <person name="Glavina Del Rio T."/>
            <person name="Lucas S."/>
            <person name="Chen F."/>
            <person name="Tice H."/>
            <person name="Cheng J.F."/>
            <person name="Saunders E."/>
            <person name="Han C."/>
            <person name="Bruce D."/>
            <person name="Goodwin L."/>
            <person name="Chain P."/>
            <person name="Pitluck S."/>
            <person name="Ovchinikova G."/>
            <person name="Pati A."/>
            <person name="Ivanova N."/>
            <person name="Mavromatis K."/>
            <person name="Chen A."/>
            <person name="Palaniappan K."/>
            <person name="Land M."/>
            <person name="Hauser L."/>
            <person name="Chang Y.J."/>
            <person name="Jeffries C.D."/>
            <person name="Brettin T."/>
            <person name="Goker M."/>
            <person name="Bristow J."/>
            <person name="Eisen J.A."/>
            <person name="Markowitz V."/>
            <person name="Hugenholtz P."/>
            <person name="Kyrpides N.C."/>
            <person name="Klenk H.P."/>
            <person name="Detter J.C."/>
        </authorList>
    </citation>
    <scope>NUCLEOTIDE SEQUENCE [LARGE SCALE GENOMIC DNA]</scope>
    <source>
        <strain evidence="7">ATCC 43812 / DSM 4252 / R-10</strain>
    </source>
</reference>
<dbReference type="GO" id="GO:0008932">
    <property type="term" value="F:lytic endotransglycosylase activity"/>
    <property type="evidence" value="ECO:0007669"/>
    <property type="project" value="UniProtKB-UniRule"/>
</dbReference>
<dbReference type="AlphaFoldDB" id="D0MCR2"/>
<evidence type="ECO:0000313" key="6">
    <source>
        <dbReference type="EMBL" id="ACY47022.1"/>
    </source>
</evidence>
<dbReference type="OrthoDB" id="9779128at2"/>
<dbReference type="PANTHER" id="PTHR34183">
    <property type="entry name" value="ENDOLYTIC PEPTIDOGLYCAN TRANSGLYCOSYLASE RLPA"/>
    <property type="match status" value="1"/>
</dbReference>
<comment type="similarity">
    <text evidence="3 4">Belongs to the RlpA family.</text>
</comment>
<keyword evidence="2 3" id="KW-0961">Cell wall biogenesis/degradation</keyword>
<evidence type="ECO:0000256" key="1">
    <source>
        <dbReference type="ARBA" id="ARBA00023239"/>
    </source>
</evidence>
<evidence type="ECO:0000256" key="3">
    <source>
        <dbReference type="HAMAP-Rule" id="MF_02071"/>
    </source>
</evidence>
<organism evidence="6 7">
    <name type="scientific">Rhodothermus marinus (strain ATCC 43812 / DSM 4252 / R-10)</name>
    <name type="common">Rhodothermus obamensis</name>
    <dbReference type="NCBI Taxonomy" id="518766"/>
    <lineage>
        <taxon>Bacteria</taxon>
        <taxon>Pseudomonadati</taxon>
        <taxon>Rhodothermota</taxon>
        <taxon>Rhodothermia</taxon>
        <taxon>Rhodothermales</taxon>
        <taxon>Rhodothermaceae</taxon>
        <taxon>Rhodothermus</taxon>
    </lineage>
</organism>
<proteinExistence type="inferred from homology"/>
<keyword evidence="6" id="KW-0449">Lipoprotein</keyword>
<dbReference type="EMBL" id="CP001807">
    <property type="protein sequence ID" value="ACY47022.1"/>
    <property type="molecule type" value="Genomic_DNA"/>
</dbReference>
<sequence>MRHARLLFWGLWIGLLALVAGRMPASEARRGPGPDTLQVALYVAEGRASYYGTRWAGQRTASGEAFDPEALTAAHPTLPFGARVRVTNLRNGRSVVVRINDRGPHVPGRIIDVSYAAARALGMVRSGTVPVRIEWLPETAVD</sequence>
<evidence type="ECO:0000313" key="7">
    <source>
        <dbReference type="Proteomes" id="UP000002221"/>
    </source>
</evidence>
<comment type="function">
    <text evidence="3">Lytic transglycosylase with a strong preference for naked glycan strands that lack stem peptides.</text>
</comment>
<protein>
    <recommendedName>
        <fullName evidence="3">Probable endolytic peptidoglycan transglycosylase RlpA</fullName>
        <ecNumber evidence="3">4.2.2.-</ecNumber>
    </recommendedName>
</protein>
<dbReference type="InterPro" id="IPR012997">
    <property type="entry name" value="RplA"/>
</dbReference>
<dbReference type="PANTHER" id="PTHR34183:SF8">
    <property type="entry name" value="ENDOLYTIC PEPTIDOGLYCAN TRANSGLYCOSYLASE RLPA-RELATED"/>
    <property type="match status" value="1"/>
</dbReference>
<dbReference type="InterPro" id="IPR009009">
    <property type="entry name" value="RlpA-like_DPBB"/>
</dbReference>
<dbReference type="Pfam" id="PF03330">
    <property type="entry name" value="DPBB_1"/>
    <property type="match status" value="1"/>
</dbReference>
<dbReference type="eggNOG" id="COG0797">
    <property type="taxonomic scope" value="Bacteria"/>
</dbReference>
<dbReference type="KEGG" id="rmr:Rmar_0114"/>
<dbReference type="Proteomes" id="UP000002221">
    <property type="component" value="Chromosome"/>
</dbReference>